<gene>
    <name evidence="1" type="ORF">SAMN05444145_101444</name>
</gene>
<protein>
    <recommendedName>
        <fullName evidence="3">Phage tail tape measure protein, TP901 family, core region</fullName>
    </recommendedName>
</protein>
<keyword evidence="2" id="KW-1185">Reference proteome</keyword>
<organism evidence="1 2">
    <name type="scientific">Alistipes timonensis JC136</name>
    <dbReference type="NCBI Taxonomy" id="1033731"/>
    <lineage>
        <taxon>Bacteria</taxon>
        <taxon>Pseudomonadati</taxon>
        <taxon>Bacteroidota</taxon>
        <taxon>Bacteroidia</taxon>
        <taxon>Bacteroidales</taxon>
        <taxon>Rikenellaceae</taxon>
        <taxon>Alistipes</taxon>
    </lineage>
</organism>
<evidence type="ECO:0000313" key="1">
    <source>
        <dbReference type="EMBL" id="SEA06580.1"/>
    </source>
</evidence>
<dbReference type="AlphaFoldDB" id="A0A1H3Y4W9"/>
<reference evidence="1 2" key="1">
    <citation type="submission" date="2016-10" db="EMBL/GenBank/DDBJ databases">
        <authorList>
            <person name="de Groot N.N."/>
        </authorList>
    </citation>
    <scope>NUCLEOTIDE SEQUENCE [LARGE SCALE GENOMIC DNA]</scope>
    <source>
        <strain evidence="1 2">DSM 25383</strain>
    </source>
</reference>
<sequence length="289" mass="31106">MPEKLNRKPLDSIIPAGMEIKLPEWKIKAPDLKPIAAQMQLQMKAIHESVRNGIYGWADNTSSFLSENLMGTEQLVTDYTEALTAKGWKFSEALDHVSQTIRQVTEGFQNSVNQFLTDGIAATAEALGQMIAGDLGFDGLLKAILKQFANFLKQIGTQLIEFGIMIIAFKSALKSVLWNPRAAIAIGAAMVLAAGVMTSLIYKNAEKSVPKLAKGGLAYGPTYAMVGDNPNSSVNPEVIAPLSRLQAILPAGDSSQNLQITLGGQLTAKGRDLDYILGKENFKIDVLGG</sequence>
<accession>A0A1H3Y4W9</accession>
<evidence type="ECO:0000313" key="2">
    <source>
        <dbReference type="Proteomes" id="UP000183253"/>
    </source>
</evidence>
<dbReference type="EMBL" id="FNRI01000001">
    <property type="protein sequence ID" value="SEA06580.1"/>
    <property type="molecule type" value="Genomic_DNA"/>
</dbReference>
<name>A0A1H3Y4W9_9BACT</name>
<dbReference type="STRING" id="1033731.SAMN05444145_101444"/>
<dbReference type="Proteomes" id="UP000183253">
    <property type="component" value="Unassembled WGS sequence"/>
</dbReference>
<proteinExistence type="predicted"/>
<evidence type="ECO:0008006" key="3">
    <source>
        <dbReference type="Google" id="ProtNLM"/>
    </source>
</evidence>